<gene>
    <name evidence="2" type="ORF">UCDDA912_g02646</name>
</gene>
<evidence type="ECO:0000256" key="1">
    <source>
        <dbReference type="SAM" id="MobiDB-lite"/>
    </source>
</evidence>
<dbReference type="InterPro" id="IPR010323">
    <property type="entry name" value="DUF924"/>
</dbReference>
<organism evidence="2 3">
    <name type="scientific">Diaporthe ampelina</name>
    <dbReference type="NCBI Taxonomy" id="1214573"/>
    <lineage>
        <taxon>Eukaryota</taxon>
        <taxon>Fungi</taxon>
        <taxon>Dikarya</taxon>
        <taxon>Ascomycota</taxon>
        <taxon>Pezizomycotina</taxon>
        <taxon>Sordariomycetes</taxon>
        <taxon>Sordariomycetidae</taxon>
        <taxon>Diaporthales</taxon>
        <taxon>Diaporthaceae</taxon>
        <taxon>Diaporthe</taxon>
    </lineage>
</organism>
<keyword evidence="3" id="KW-1185">Reference proteome</keyword>
<dbReference type="STRING" id="1214573.A0A0G2HRA0"/>
<dbReference type="InterPro" id="IPR011990">
    <property type="entry name" value="TPR-like_helical_dom_sf"/>
</dbReference>
<evidence type="ECO:0000313" key="2">
    <source>
        <dbReference type="EMBL" id="KKY37373.1"/>
    </source>
</evidence>
<dbReference type="EMBL" id="LCUC01000089">
    <property type="protein sequence ID" value="KKY37373.1"/>
    <property type="molecule type" value="Genomic_DNA"/>
</dbReference>
<proteinExistence type="predicted"/>
<evidence type="ECO:0000313" key="3">
    <source>
        <dbReference type="Proteomes" id="UP000034680"/>
    </source>
</evidence>
<reference evidence="2 3" key="2">
    <citation type="submission" date="2015-05" db="EMBL/GenBank/DDBJ databases">
        <authorList>
            <person name="Morales-Cruz A."/>
            <person name="Amrine K.C."/>
            <person name="Cantu D."/>
        </authorList>
    </citation>
    <scope>NUCLEOTIDE SEQUENCE [LARGE SCALE GENOMIC DNA]</scope>
    <source>
        <strain evidence="2">DA912</strain>
    </source>
</reference>
<reference evidence="2 3" key="1">
    <citation type="submission" date="2015-05" db="EMBL/GenBank/DDBJ databases">
        <title>Distinctive expansion of gene families associated with plant cell wall degradation and secondary metabolism in the genomes of grapevine trunk pathogens.</title>
        <authorList>
            <person name="Lawrence D.P."/>
            <person name="Travadon R."/>
            <person name="Rolshausen P.E."/>
            <person name="Baumgartner K."/>
        </authorList>
    </citation>
    <scope>NUCLEOTIDE SEQUENCE [LARGE SCALE GENOMIC DNA]</scope>
    <source>
        <strain evidence="2">DA912</strain>
    </source>
</reference>
<dbReference type="SUPFAM" id="SSF48452">
    <property type="entry name" value="TPR-like"/>
    <property type="match status" value="1"/>
</dbReference>
<accession>A0A0G2HRA0</accession>
<dbReference type="Gene3D" id="1.20.58.320">
    <property type="entry name" value="TPR-like"/>
    <property type="match status" value="1"/>
</dbReference>
<feature type="region of interest" description="Disordered" evidence="1">
    <location>
        <begin position="198"/>
        <end position="221"/>
    </location>
</feature>
<protein>
    <recommendedName>
        <fullName evidence="4">DUF924-domain-containing protein</fullName>
    </recommendedName>
</protein>
<dbReference type="Gene3D" id="1.25.40.10">
    <property type="entry name" value="Tetratricopeptide repeat domain"/>
    <property type="match status" value="1"/>
</dbReference>
<dbReference type="AlphaFoldDB" id="A0A0G2HRA0"/>
<dbReference type="Proteomes" id="UP000034680">
    <property type="component" value="Unassembled WGS sequence"/>
</dbReference>
<name>A0A0G2HRA0_9PEZI</name>
<dbReference type="Pfam" id="PF06041">
    <property type="entry name" value="DUF924"/>
    <property type="match status" value="1"/>
</dbReference>
<sequence length="221" mass="25266">MMHWFRKDEAFDQLCSAKFRQSLEQVKSTRVTGEAILRAMQPSSPLEWVQLIILFDQMPRNIYRGEESKTVFTVFDPIAQHIAHAATAAGVHRHPLLRYRIGHRLWFNMPLMHSEDRAMHQKAVELIQSMADDVADTANPQKDAEDGTGDQYQELVKSRAIVASSRDAAVRLCESQLQFEVRHKDIIDRFGRYPHRNGPLGRQMTADEQEFLDGGGDTFGS</sequence>
<evidence type="ECO:0008006" key="4">
    <source>
        <dbReference type="Google" id="ProtNLM"/>
    </source>
</evidence>
<dbReference type="OrthoDB" id="414698at2759"/>
<comment type="caution">
    <text evidence="2">The sequence shown here is derived from an EMBL/GenBank/DDBJ whole genome shotgun (WGS) entry which is preliminary data.</text>
</comment>